<gene>
    <name evidence="3" type="ORF">F3K02_05655</name>
</gene>
<dbReference type="Gene3D" id="3.40.190.10">
    <property type="entry name" value="Periplasmic binding protein-like II"/>
    <property type="match status" value="1"/>
</dbReference>
<dbReference type="Gene3D" id="3.40.190.150">
    <property type="entry name" value="Bordetella uptake gene, domain 1"/>
    <property type="match status" value="1"/>
</dbReference>
<dbReference type="Pfam" id="PF03401">
    <property type="entry name" value="TctC"/>
    <property type="match status" value="1"/>
</dbReference>
<comment type="caution">
    <text evidence="3">The sequence shown here is derived from an EMBL/GenBank/DDBJ whole genome shotgun (WGS) entry which is preliminary data.</text>
</comment>
<name>A0A7Y8GV81_9BURK</name>
<dbReference type="InterPro" id="IPR042100">
    <property type="entry name" value="Bug_dom1"/>
</dbReference>
<dbReference type="AlphaFoldDB" id="A0A7Y8GV81"/>
<organism evidence="3 4">
    <name type="scientific">Hydrogenophaga aromaticivorans</name>
    <dbReference type="NCBI Taxonomy" id="2610898"/>
    <lineage>
        <taxon>Bacteria</taxon>
        <taxon>Pseudomonadati</taxon>
        <taxon>Pseudomonadota</taxon>
        <taxon>Betaproteobacteria</taxon>
        <taxon>Burkholderiales</taxon>
        <taxon>Comamonadaceae</taxon>
        <taxon>Hydrogenophaga</taxon>
    </lineage>
</organism>
<reference evidence="3 4" key="1">
    <citation type="submission" date="2019-09" db="EMBL/GenBank/DDBJ databases">
        <title>Hydrogenophaga aromatica sp. nov., isolated from a para-xylene-degrading enrichment culture.</title>
        <authorList>
            <person name="Tancsics A."/>
            <person name="Banerjee S."/>
        </authorList>
    </citation>
    <scope>NUCLEOTIDE SEQUENCE [LARGE SCALE GENOMIC DNA]</scope>
    <source>
        <strain evidence="3 4">D2P1</strain>
    </source>
</reference>
<evidence type="ECO:0000313" key="4">
    <source>
        <dbReference type="Proteomes" id="UP000545507"/>
    </source>
</evidence>
<keyword evidence="4" id="KW-1185">Reference proteome</keyword>
<dbReference type="CDD" id="cd07012">
    <property type="entry name" value="PBP2_Bug_TTT"/>
    <property type="match status" value="1"/>
</dbReference>
<keyword evidence="2" id="KW-0732">Signal</keyword>
<sequence length="337" mass="35759">MNLQLKERTRTMTLSISRRHATALLLALPATRLTFAQENWPSRPIKLVVPYPPGGNSDNLGRIVAERVAAQLNATIIVDNKPGGTTQIGTELVARAAPDGYTLLLGAITAFTVLPHLRKKLPFDPKRSFEPLGAIADYVAVAAARKDLGVATLTDLVRVAKANPGKLTYGSAGLSSFGHIAGEIIKRDAGIDMLHVPFKGSADAAAALTGGQIDFLIDGTTVQLAKGARAVALFAFSDKRHPELPNVPSLPETGLQVKRPTGASWGLFAPAGTPKAIADKLAKALERALAEPDTQARMQRISALPAWGSPAELMRGVDNDFRFYGELLPAIGLNAED</sequence>
<dbReference type="Proteomes" id="UP000545507">
    <property type="component" value="Unassembled WGS sequence"/>
</dbReference>
<dbReference type="PANTHER" id="PTHR42928:SF5">
    <property type="entry name" value="BLR1237 PROTEIN"/>
    <property type="match status" value="1"/>
</dbReference>
<feature type="chain" id="PRO_5031535838" evidence="2">
    <location>
        <begin position="37"/>
        <end position="337"/>
    </location>
</feature>
<accession>A0A7Y8GV81</accession>
<feature type="signal peptide" evidence="2">
    <location>
        <begin position="1"/>
        <end position="36"/>
    </location>
</feature>
<evidence type="ECO:0000256" key="1">
    <source>
        <dbReference type="ARBA" id="ARBA00006987"/>
    </source>
</evidence>
<dbReference type="SUPFAM" id="SSF53850">
    <property type="entry name" value="Periplasmic binding protein-like II"/>
    <property type="match status" value="1"/>
</dbReference>
<protein>
    <submittedName>
        <fullName evidence="3">Tripartite tricarboxylate transporter substrate binding protein</fullName>
    </submittedName>
</protein>
<dbReference type="PANTHER" id="PTHR42928">
    <property type="entry name" value="TRICARBOXYLATE-BINDING PROTEIN"/>
    <property type="match status" value="1"/>
</dbReference>
<evidence type="ECO:0000256" key="2">
    <source>
        <dbReference type="SAM" id="SignalP"/>
    </source>
</evidence>
<proteinExistence type="inferred from homology"/>
<dbReference type="PIRSF" id="PIRSF017082">
    <property type="entry name" value="YflP"/>
    <property type="match status" value="1"/>
</dbReference>
<comment type="similarity">
    <text evidence="1">Belongs to the UPF0065 (bug) family.</text>
</comment>
<dbReference type="EMBL" id="VYGV01000006">
    <property type="protein sequence ID" value="NWF44739.1"/>
    <property type="molecule type" value="Genomic_DNA"/>
</dbReference>
<dbReference type="InterPro" id="IPR005064">
    <property type="entry name" value="BUG"/>
</dbReference>
<evidence type="ECO:0000313" key="3">
    <source>
        <dbReference type="EMBL" id="NWF44739.1"/>
    </source>
</evidence>